<evidence type="ECO:0000256" key="5">
    <source>
        <dbReference type="ARBA" id="ARBA00022747"/>
    </source>
</evidence>
<dbReference type="STRING" id="856793.MICA_569"/>
<gene>
    <name evidence="11" type="ordered locus">MICA_569</name>
</gene>
<dbReference type="InterPro" id="IPR017985">
    <property type="entry name" value="MeTrfase_CN4_CS"/>
</dbReference>
<sequence>MTVQILHGDVIDRLKSLPDESVDIVVTSPPYWGLRDYGVEGQLGMEMTLSEHIQNIVAVFAEIHRVLKKTGTVWLNYGDCYASTPNGRPAKDIQNDDRAFRDKPFSTIQGKLKAKDLCMLPNRLAIALQEWEPEGSKARWWVRSEIVWAKPNAMPDSAKDRPAVAHEKIFLLTKSRKYFYNHQDVRVQQKTSGDYYAPSSWGDEGSHGKFNKDGRTPHKTRGRDTYGRHTLGENLPEKQRGHSRRHAGFNDRWDHMSKAEQQSNGRALRNYEPAYMQVWEIPTHAFSGAHFATFPPELVRRCLLAGCPSGGVVLDPFGGSGTTGLVAESMGLDSILIELNADYIDIARDRLRAGLVSVKADTPEKSKDAGPLFAGAVA</sequence>
<dbReference type="AlphaFoldDB" id="G2KMX4"/>
<keyword evidence="6" id="KW-0238">DNA-binding</keyword>
<keyword evidence="4" id="KW-0949">S-adenosyl-L-methionine</keyword>
<dbReference type="Proteomes" id="UP000009286">
    <property type="component" value="Chromosome"/>
</dbReference>
<dbReference type="EC" id="2.1.1.-" evidence="8"/>
<comment type="similarity">
    <text evidence="1">Belongs to the N(4)/N(6)-methyltransferase family. N(4) subfamily.</text>
</comment>
<proteinExistence type="inferred from homology"/>
<evidence type="ECO:0000256" key="4">
    <source>
        <dbReference type="ARBA" id="ARBA00022691"/>
    </source>
</evidence>
<keyword evidence="3" id="KW-0808">Transferase</keyword>
<comment type="catalytic activity">
    <reaction evidence="7">
        <text>a 2'-deoxycytidine in DNA + S-adenosyl-L-methionine = an N(4)-methyl-2'-deoxycytidine in DNA + S-adenosyl-L-homocysteine + H(+)</text>
        <dbReference type="Rhea" id="RHEA:16857"/>
        <dbReference type="Rhea" id="RHEA-COMP:11369"/>
        <dbReference type="Rhea" id="RHEA-COMP:13674"/>
        <dbReference type="ChEBI" id="CHEBI:15378"/>
        <dbReference type="ChEBI" id="CHEBI:57856"/>
        <dbReference type="ChEBI" id="CHEBI:59789"/>
        <dbReference type="ChEBI" id="CHEBI:85452"/>
        <dbReference type="ChEBI" id="CHEBI:137933"/>
        <dbReference type="EC" id="2.1.1.113"/>
    </reaction>
</comment>
<dbReference type="InterPro" id="IPR002941">
    <property type="entry name" value="DNA_methylase_N4/N6"/>
</dbReference>
<feature type="domain" description="DNA methylase N-4/N-6" evidence="10">
    <location>
        <begin position="22"/>
        <end position="348"/>
    </location>
</feature>
<dbReference type="HOGENOM" id="CLU_024927_2_0_5"/>
<dbReference type="REBASE" id="40597">
    <property type="entry name" value="M.Mae13ORF569P"/>
</dbReference>
<evidence type="ECO:0000313" key="11">
    <source>
        <dbReference type="EMBL" id="AEP08906.1"/>
    </source>
</evidence>
<dbReference type="KEGG" id="mai:MICA_569"/>
<evidence type="ECO:0000259" key="10">
    <source>
        <dbReference type="Pfam" id="PF01555"/>
    </source>
</evidence>
<organism evidence="11 12">
    <name type="scientific">Micavibrio aeruginosavorus (strain ARL-13)</name>
    <dbReference type="NCBI Taxonomy" id="856793"/>
    <lineage>
        <taxon>Bacteria</taxon>
        <taxon>Pseudomonadati</taxon>
        <taxon>Bdellovibrionota</taxon>
        <taxon>Bdellovibrionia</taxon>
        <taxon>Bdellovibrionales</taxon>
        <taxon>Pseudobdellovibrionaceae</taxon>
        <taxon>Micavibrio</taxon>
    </lineage>
</organism>
<dbReference type="SUPFAM" id="SSF53335">
    <property type="entry name" value="S-adenosyl-L-methionine-dependent methyltransferases"/>
    <property type="match status" value="1"/>
</dbReference>
<evidence type="ECO:0000256" key="7">
    <source>
        <dbReference type="ARBA" id="ARBA00049120"/>
    </source>
</evidence>
<dbReference type="EMBL" id="CP002382">
    <property type="protein sequence ID" value="AEP08906.1"/>
    <property type="molecule type" value="Genomic_DNA"/>
</dbReference>
<dbReference type="GO" id="GO:0015667">
    <property type="term" value="F:site-specific DNA-methyltransferase (cytosine-N4-specific) activity"/>
    <property type="evidence" value="ECO:0007669"/>
    <property type="project" value="UniProtKB-EC"/>
</dbReference>
<evidence type="ECO:0000256" key="9">
    <source>
        <dbReference type="SAM" id="MobiDB-lite"/>
    </source>
</evidence>
<dbReference type="Gene3D" id="3.40.50.150">
    <property type="entry name" value="Vaccinia Virus protein VP39"/>
    <property type="match status" value="1"/>
</dbReference>
<accession>G2KMX4</accession>
<dbReference type="GO" id="GO:0008170">
    <property type="term" value="F:N-methyltransferase activity"/>
    <property type="evidence" value="ECO:0007669"/>
    <property type="project" value="InterPro"/>
</dbReference>
<dbReference type="OrthoDB" id="9773571at2"/>
<keyword evidence="2 11" id="KW-0489">Methyltransferase</keyword>
<dbReference type="eggNOG" id="COG0863">
    <property type="taxonomic scope" value="Bacteria"/>
</dbReference>
<feature type="region of interest" description="Disordered" evidence="9">
    <location>
        <begin position="191"/>
        <end position="248"/>
    </location>
</feature>
<keyword evidence="5" id="KW-0680">Restriction system</keyword>
<evidence type="ECO:0000256" key="8">
    <source>
        <dbReference type="RuleBase" id="RU362026"/>
    </source>
</evidence>
<dbReference type="CDD" id="cd02440">
    <property type="entry name" value="AdoMet_MTases"/>
    <property type="match status" value="1"/>
</dbReference>
<evidence type="ECO:0000256" key="6">
    <source>
        <dbReference type="ARBA" id="ARBA00023125"/>
    </source>
</evidence>
<evidence type="ECO:0000256" key="2">
    <source>
        <dbReference type="ARBA" id="ARBA00022603"/>
    </source>
</evidence>
<dbReference type="PROSITE" id="PS00093">
    <property type="entry name" value="N4_MTASE"/>
    <property type="match status" value="1"/>
</dbReference>
<feature type="compositionally biased region" description="Basic and acidic residues" evidence="9">
    <location>
        <begin position="204"/>
        <end position="240"/>
    </location>
</feature>
<evidence type="ECO:0000313" key="12">
    <source>
        <dbReference type="Proteomes" id="UP000009286"/>
    </source>
</evidence>
<evidence type="ECO:0000256" key="1">
    <source>
        <dbReference type="ARBA" id="ARBA00010203"/>
    </source>
</evidence>
<evidence type="ECO:0000256" key="3">
    <source>
        <dbReference type="ARBA" id="ARBA00022679"/>
    </source>
</evidence>
<dbReference type="Pfam" id="PF01555">
    <property type="entry name" value="N6_N4_Mtase"/>
    <property type="match status" value="1"/>
</dbReference>
<dbReference type="GO" id="GO:0003677">
    <property type="term" value="F:DNA binding"/>
    <property type="evidence" value="ECO:0007669"/>
    <property type="project" value="UniProtKB-KW"/>
</dbReference>
<protein>
    <recommendedName>
        <fullName evidence="8">Methyltransferase</fullName>
        <ecNumber evidence="8">2.1.1.-</ecNumber>
    </recommendedName>
</protein>
<dbReference type="InterPro" id="IPR001091">
    <property type="entry name" value="RM_Methyltransferase"/>
</dbReference>
<name>G2KMX4_MICAA</name>
<dbReference type="PRINTS" id="PR00508">
    <property type="entry name" value="S21N4MTFRASE"/>
</dbReference>
<reference evidence="11 12" key="1">
    <citation type="journal article" date="2011" name="BMC Genomics">
        <title>Genomic insights into an obligate epibiotic bacterial predator: Micavibrio aeruginosavorus ARL-13.</title>
        <authorList>
            <person name="Wang Z."/>
            <person name="Kadouri D."/>
            <person name="Wu M."/>
        </authorList>
    </citation>
    <scope>NUCLEOTIDE SEQUENCE [LARGE SCALE GENOMIC DNA]</scope>
    <source>
        <strain evidence="11 12">ARL-13</strain>
    </source>
</reference>
<dbReference type="GO" id="GO:0032259">
    <property type="term" value="P:methylation"/>
    <property type="evidence" value="ECO:0007669"/>
    <property type="project" value="UniProtKB-KW"/>
</dbReference>
<dbReference type="RefSeq" id="WP_014102129.1">
    <property type="nucleotide sequence ID" value="NC_016026.1"/>
</dbReference>
<keyword evidence="12" id="KW-1185">Reference proteome</keyword>
<dbReference type="InterPro" id="IPR029063">
    <property type="entry name" value="SAM-dependent_MTases_sf"/>
</dbReference>
<dbReference type="GO" id="GO:0009307">
    <property type="term" value="P:DNA restriction-modification system"/>
    <property type="evidence" value="ECO:0007669"/>
    <property type="project" value="UniProtKB-KW"/>
</dbReference>